<evidence type="ECO:0000256" key="1">
    <source>
        <dbReference type="ARBA" id="ARBA00022490"/>
    </source>
</evidence>
<comment type="caution">
    <text evidence="6">The sequence shown here is derived from an EMBL/GenBank/DDBJ whole genome shotgun (WGS) entry which is preliminary data.</text>
</comment>
<keyword evidence="4" id="KW-1015">Disulfide bond</keyword>
<comment type="domain">
    <text evidence="4">Has a modular structure: an endo-beta-1,4-glucanase catalytic module at the N-terminus, a linker rich in serines and threonines, and a C-terminal carbohydrate-binding module (CBM).</text>
</comment>
<comment type="function">
    <text evidence="4">Lytic polysaccharide monooxygenase (LMPO) that depolymerizes crystalline and amorphous polysaccharides via the oxidation of scissile alpha- or beta-(1-4)-glycosidic bonds, yielding C1 and/or C4 oxidation products. Catalysis by LPMOs requires the reduction of the active-site copper from Cu(II) to Cu(I) by a reducing agent and H(2)O(2) or O(2) as a cosubstrate.</text>
</comment>
<dbReference type="GO" id="GO:0005829">
    <property type="term" value="C:cytosol"/>
    <property type="evidence" value="ECO:0007669"/>
    <property type="project" value="TreeGrafter"/>
</dbReference>
<evidence type="ECO:0000313" key="7">
    <source>
        <dbReference type="Proteomes" id="UP000596902"/>
    </source>
</evidence>
<organism evidence="6 7">
    <name type="scientific">Alternaria burnsii</name>
    <dbReference type="NCBI Taxonomy" id="1187904"/>
    <lineage>
        <taxon>Eukaryota</taxon>
        <taxon>Fungi</taxon>
        <taxon>Dikarya</taxon>
        <taxon>Ascomycota</taxon>
        <taxon>Pezizomycotina</taxon>
        <taxon>Dothideomycetes</taxon>
        <taxon>Pleosporomycetidae</taxon>
        <taxon>Pleosporales</taxon>
        <taxon>Pleosporineae</taxon>
        <taxon>Pleosporaceae</taxon>
        <taxon>Alternaria</taxon>
        <taxon>Alternaria sect. Alternaria</taxon>
    </lineage>
</organism>
<dbReference type="Pfam" id="PF03443">
    <property type="entry name" value="AA9"/>
    <property type="match status" value="1"/>
</dbReference>
<comment type="pathway">
    <text evidence="3">tRNA modification; 5-methoxycarbonylmethyl-2-thiouridine-tRNA biosynthesis.</text>
</comment>
<evidence type="ECO:0000259" key="5">
    <source>
        <dbReference type="Pfam" id="PF03443"/>
    </source>
</evidence>
<reference evidence="6" key="1">
    <citation type="submission" date="2020-01" db="EMBL/GenBank/DDBJ databases">
        <authorList>
            <person name="Feng Z.H.Z."/>
        </authorList>
    </citation>
    <scope>NUCLEOTIDE SEQUENCE</scope>
    <source>
        <strain evidence="6">CBS107.38</strain>
    </source>
</reference>
<keyword evidence="4" id="KW-0119">Carbohydrate metabolism</keyword>
<keyword evidence="7" id="KW-1185">Reference proteome</keyword>
<dbReference type="GO" id="GO:0032447">
    <property type="term" value="P:protein urmylation"/>
    <property type="evidence" value="ECO:0007669"/>
    <property type="project" value="UniProtKB-UniRule"/>
</dbReference>
<keyword evidence="4" id="KW-0624">Polysaccharide degradation</keyword>
<dbReference type="InterPro" id="IPR005103">
    <property type="entry name" value="AA9_LPMO"/>
</dbReference>
<dbReference type="InterPro" id="IPR019407">
    <property type="entry name" value="CTU2"/>
</dbReference>
<dbReference type="GO" id="GO:0016779">
    <property type="term" value="F:nucleotidyltransferase activity"/>
    <property type="evidence" value="ECO:0007669"/>
    <property type="project" value="UniProtKB-UniRule"/>
</dbReference>
<dbReference type="GO" id="GO:0000049">
    <property type="term" value="F:tRNA binding"/>
    <property type="evidence" value="ECO:0007669"/>
    <property type="project" value="InterPro"/>
</dbReference>
<dbReference type="PANTHER" id="PTHR20882">
    <property type="entry name" value="CYTOPLASMIC TRNA 2-THIOLATION PROTEIN 2"/>
    <property type="match status" value="1"/>
</dbReference>
<keyword evidence="2 3" id="KW-0819">tRNA processing</keyword>
<dbReference type="GO" id="GO:0002143">
    <property type="term" value="P:tRNA wobble position uridine thiolation"/>
    <property type="evidence" value="ECO:0007669"/>
    <property type="project" value="TreeGrafter"/>
</dbReference>
<dbReference type="EMBL" id="JAAABM010000004">
    <property type="protein sequence ID" value="KAF7678461.1"/>
    <property type="molecule type" value="Genomic_DNA"/>
</dbReference>
<dbReference type="GO" id="GO:0008810">
    <property type="term" value="F:cellulase activity"/>
    <property type="evidence" value="ECO:0007669"/>
    <property type="project" value="UniProtKB-UniRule"/>
</dbReference>
<evidence type="ECO:0000256" key="2">
    <source>
        <dbReference type="ARBA" id="ARBA00022694"/>
    </source>
</evidence>
<proteinExistence type="inferred from homology"/>
<dbReference type="InterPro" id="IPR014729">
    <property type="entry name" value="Rossmann-like_a/b/a_fold"/>
</dbReference>
<dbReference type="GO" id="GO:0005576">
    <property type="term" value="C:extracellular region"/>
    <property type="evidence" value="ECO:0007669"/>
    <property type="project" value="UniProtKB-SubCell"/>
</dbReference>
<dbReference type="GO" id="GO:0016783">
    <property type="term" value="F:sulfurtransferase activity"/>
    <property type="evidence" value="ECO:0007669"/>
    <property type="project" value="TreeGrafter"/>
</dbReference>
<evidence type="ECO:0000256" key="4">
    <source>
        <dbReference type="RuleBase" id="RU368122"/>
    </source>
</evidence>
<dbReference type="UniPathway" id="UPA00988"/>
<dbReference type="CDD" id="cd21175">
    <property type="entry name" value="LPMO_AA9"/>
    <property type="match status" value="1"/>
</dbReference>
<keyword evidence="4" id="KW-0964">Secreted</keyword>
<dbReference type="GO" id="GO:0030248">
    <property type="term" value="F:cellulose binding"/>
    <property type="evidence" value="ECO:0007669"/>
    <property type="project" value="UniProtKB-UniRule"/>
</dbReference>
<dbReference type="GO" id="GO:0030245">
    <property type="term" value="P:cellulose catabolic process"/>
    <property type="evidence" value="ECO:0007669"/>
    <property type="project" value="UniProtKB-UniRule"/>
</dbReference>
<reference evidence="6" key="2">
    <citation type="submission" date="2020-08" db="EMBL/GenBank/DDBJ databases">
        <title>Draft Genome Sequence of Cumin Blight Pathogen Alternaria burnsii.</title>
        <authorList>
            <person name="Feng Z."/>
        </authorList>
    </citation>
    <scope>NUCLEOTIDE SEQUENCE</scope>
    <source>
        <strain evidence="6">CBS107.38</strain>
    </source>
</reference>
<dbReference type="Gene3D" id="2.70.50.70">
    <property type="match status" value="1"/>
</dbReference>
<dbReference type="Proteomes" id="UP000596902">
    <property type="component" value="Unassembled WGS sequence"/>
</dbReference>
<comment type="similarity">
    <text evidence="3">Belongs to the CTU2/NCS2 family.</text>
</comment>
<dbReference type="Gene3D" id="3.40.50.620">
    <property type="entry name" value="HUPs"/>
    <property type="match status" value="1"/>
</dbReference>
<dbReference type="Pfam" id="PF10288">
    <property type="entry name" value="CTU2"/>
    <property type="match status" value="1"/>
</dbReference>
<comment type="catalytic activity">
    <reaction evidence="4">
        <text>[(1-&gt;4)-beta-D-glucosyl]n+m + reduced acceptor + O2 = 4-dehydro-beta-D-glucosyl-[(1-&gt;4)-beta-D-glucosyl]n-1 + [(1-&gt;4)-beta-D-glucosyl]m + acceptor + H2O.</text>
        <dbReference type="EC" id="1.14.99.56"/>
    </reaction>
</comment>
<comment type="subcellular location">
    <subcellularLocation>
        <location evidence="3">Cytoplasm</location>
    </subcellularLocation>
    <subcellularLocation>
        <location evidence="4">Secreted</location>
    </subcellularLocation>
</comment>
<feature type="domain" description="Auxiliary Activity family 9 catalytic" evidence="5">
    <location>
        <begin position="409"/>
        <end position="606"/>
    </location>
</feature>
<gene>
    <name evidence="3" type="primary">NCS2</name>
    <name evidence="3" type="synonym">CTU2</name>
    <name evidence="6" type="ORF">GT037_003842</name>
</gene>
<comment type="function">
    <text evidence="3">Plays a central role in 2-thiolation of mcm(5)S(2)U at tRNA wobble positions of tRNA(Lys), tRNA(Glu) and tRNA(Gln). May act by forming a heterodimer with NCS6 that ligates sulfur from thiocarboxylated URM1 onto the uridine of tRNAs at wobble position. Prior mcm(5) tRNA modification by the elongator complex is required for 2-thiolation. May also be involved in protein urmylation.</text>
</comment>
<evidence type="ECO:0000256" key="3">
    <source>
        <dbReference type="HAMAP-Rule" id="MF_03054"/>
    </source>
</evidence>
<accession>A0A8H7B6G9</accession>
<name>A0A8H7B6G9_9PLEO</name>
<evidence type="ECO:0000313" key="6">
    <source>
        <dbReference type="EMBL" id="KAF7678461.1"/>
    </source>
</evidence>
<dbReference type="AlphaFoldDB" id="A0A8H7B6G9"/>
<dbReference type="PANTHER" id="PTHR20882:SF14">
    <property type="entry name" value="CYTOPLASMIC TRNA 2-THIOLATION PROTEIN 2"/>
    <property type="match status" value="1"/>
</dbReference>
<dbReference type="HAMAP" id="MF_03054">
    <property type="entry name" value="CTU2"/>
    <property type="match status" value="1"/>
</dbReference>
<sequence>MPGKHMAGTSDEPCRRCKDNVSVLVVRSEPLCHDCFARYVHTKCIKRLESFRVNFGAEQQRRILVPLSFGVSSTTLLHILDLHLKTQKSKTGRTGFGICAIYIQDPEQKVQAAQLLDKAREQYPDHHYASLPLHDVFRMVQDDASIRSLVPQTNETVGWSPEEHFVRMINSLTSATARADVLSTLRIRLIVEYAKSTGCESVLWGDSTTRLAQKTLAETAKGRGFSLPWQVSDGSSPFDLNFHYPLRDVLKKELVSYINMADPGLSSLVHETSSGATQASTSSKNTTIDDLMTQYFESVEENFPSIVANVVRTTSKLEARPDALSDPKCNLCSMPVPGGRFGIHGWGGDQQDGDDFESTHARRDICYGCTRSLPKATMNSCSMFNTTIAMKLSNLIVCPLLSASKCLAHWNYDRIIVNGEIIGSPYEYIRKTNNSNYPLQDVNSIYMRCNSGAESGVALTTKTYTVAAGDMLGFAVKDTFGHPGPQQIYLSRAPGPAAEYDGSGDWTKIYSLTYSLNSSYGASDGILKWATHNARTFNFKLPSETPPGDYLLRAEGLALHAAHKPDNYQFYIACAQINVVGTGVGVPGPTIKFPGGYQWNSTGVLIPEFWSRITNYTAAGPTLWPEGTMEAHVLDGTKKTGAD</sequence>
<protein>
    <recommendedName>
        <fullName evidence="3">Cytoplasmic tRNA 2-thiolation protein 2</fullName>
    </recommendedName>
</protein>
<keyword evidence="4" id="KW-0136">Cellulose degradation</keyword>
<keyword evidence="1 3" id="KW-0963">Cytoplasm</keyword>
<dbReference type="SUPFAM" id="SSF52402">
    <property type="entry name" value="Adenine nucleotide alpha hydrolases-like"/>
    <property type="match status" value="1"/>
</dbReference>